<accession>A0A1M6PXK3</accession>
<dbReference type="Proteomes" id="UP000183997">
    <property type="component" value="Unassembled WGS sequence"/>
</dbReference>
<comment type="cofactor">
    <cofactor evidence="1">
        <name>Mg(2+)</name>
        <dbReference type="ChEBI" id="CHEBI:18420"/>
    </cofactor>
</comment>
<dbReference type="Pfam" id="PF00348">
    <property type="entry name" value="polyprenyl_synt"/>
    <property type="match status" value="1"/>
</dbReference>
<protein>
    <submittedName>
        <fullName evidence="7">Polyprenyl synthetase</fullName>
    </submittedName>
</protein>
<evidence type="ECO:0000256" key="3">
    <source>
        <dbReference type="ARBA" id="ARBA00022679"/>
    </source>
</evidence>
<dbReference type="CDD" id="cd00867">
    <property type="entry name" value="Trans_IPPS"/>
    <property type="match status" value="1"/>
</dbReference>
<dbReference type="EMBL" id="FRAR01000007">
    <property type="protein sequence ID" value="SHK12725.1"/>
    <property type="molecule type" value="Genomic_DNA"/>
</dbReference>
<evidence type="ECO:0000256" key="5">
    <source>
        <dbReference type="ARBA" id="ARBA00022842"/>
    </source>
</evidence>
<evidence type="ECO:0000256" key="1">
    <source>
        <dbReference type="ARBA" id="ARBA00001946"/>
    </source>
</evidence>
<dbReference type="PANTHER" id="PTHR12001:SF85">
    <property type="entry name" value="SHORT CHAIN ISOPRENYL DIPHOSPHATE SYNTHASE"/>
    <property type="match status" value="1"/>
</dbReference>
<organism evidence="7 8">
    <name type="scientific">Desulforamulus aeronauticus DSM 10349</name>
    <dbReference type="NCBI Taxonomy" id="1121421"/>
    <lineage>
        <taxon>Bacteria</taxon>
        <taxon>Bacillati</taxon>
        <taxon>Bacillota</taxon>
        <taxon>Clostridia</taxon>
        <taxon>Eubacteriales</taxon>
        <taxon>Peptococcaceae</taxon>
        <taxon>Desulforamulus</taxon>
    </lineage>
</organism>
<dbReference type="AlphaFoldDB" id="A0A1M6PXK3"/>
<dbReference type="InterPro" id="IPR008949">
    <property type="entry name" value="Isoprenoid_synthase_dom_sf"/>
</dbReference>
<gene>
    <name evidence="7" type="ORF">SAMN02745123_00779</name>
</gene>
<evidence type="ECO:0000313" key="7">
    <source>
        <dbReference type="EMBL" id="SHK12725.1"/>
    </source>
</evidence>
<dbReference type="GO" id="GO:0004659">
    <property type="term" value="F:prenyltransferase activity"/>
    <property type="evidence" value="ECO:0007669"/>
    <property type="project" value="InterPro"/>
</dbReference>
<keyword evidence="4" id="KW-0479">Metal-binding</keyword>
<evidence type="ECO:0000313" key="8">
    <source>
        <dbReference type="Proteomes" id="UP000183997"/>
    </source>
</evidence>
<dbReference type="GO" id="GO:0008299">
    <property type="term" value="P:isoprenoid biosynthetic process"/>
    <property type="evidence" value="ECO:0007669"/>
    <property type="project" value="InterPro"/>
</dbReference>
<name>A0A1M6PXK3_9FIRM</name>
<dbReference type="PANTHER" id="PTHR12001">
    <property type="entry name" value="GERANYLGERANYL PYROPHOSPHATE SYNTHASE"/>
    <property type="match status" value="1"/>
</dbReference>
<dbReference type="Gene3D" id="1.10.600.10">
    <property type="entry name" value="Farnesyl Diphosphate Synthase"/>
    <property type="match status" value="1"/>
</dbReference>
<keyword evidence="3 6" id="KW-0808">Transferase</keyword>
<evidence type="ECO:0000256" key="6">
    <source>
        <dbReference type="RuleBase" id="RU004466"/>
    </source>
</evidence>
<dbReference type="SUPFAM" id="SSF48576">
    <property type="entry name" value="Terpenoid synthases"/>
    <property type="match status" value="1"/>
</dbReference>
<dbReference type="OrthoDB" id="1795180at2"/>
<dbReference type="STRING" id="1121421.SAMN02745123_00779"/>
<keyword evidence="5" id="KW-0460">Magnesium</keyword>
<comment type="similarity">
    <text evidence="2 6">Belongs to the FPP/GGPP synthase family.</text>
</comment>
<evidence type="ECO:0000256" key="2">
    <source>
        <dbReference type="ARBA" id="ARBA00006706"/>
    </source>
</evidence>
<evidence type="ECO:0000256" key="4">
    <source>
        <dbReference type="ARBA" id="ARBA00022723"/>
    </source>
</evidence>
<dbReference type="RefSeq" id="WP_072911090.1">
    <property type="nucleotide sequence ID" value="NZ_FRAR01000007.1"/>
</dbReference>
<dbReference type="GO" id="GO:0046872">
    <property type="term" value="F:metal ion binding"/>
    <property type="evidence" value="ECO:0007669"/>
    <property type="project" value="UniProtKB-KW"/>
</dbReference>
<sequence>MPGDVFAEIRAELNTIYHTINSNLSIKAGQIGDYAHLELSPMDQNLRPAVALMVARLYNCRSSKILSLGTIVQFIFMASRIHQRIPDTTQRQATDPRDGTQFPVLVGDYLYGKFFTALCNADILHLLRPLAEIIGRIHEGGILDRTSRYRQEDNNQLMAEITKLETAELFAGTARLAGELAGAPEEDLQYLYEFGLNLGMGYGLRKKGMVAGYCSNYFEQALTFLSKLPNHSDQVMLENLVKALQLTEGDIRKVV</sequence>
<proteinExistence type="inferred from homology"/>
<dbReference type="InterPro" id="IPR000092">
    <property type="entry name" value="Polyprenyl_synt"/>
</dbReference>
<reference evidence="8" key="1">
    <citation type="submission" date="2016-11" db="EMBL/GenBank/DDBJ databases">
        <authorList>
            <person name="Varghese N."/>
            <person name="Submissions S."/>
        </authorList>
    </citation>
    <scope>NUCLEOTIDE SEQUENCE [LARGE SCALE GENOMIC DNA]</scope>
    <source>
        <strain evidence="8">DSM 10349</strain>
    </source>
</reference>
<keyword evidence="8" id="KW-1185">Reference proteome</keyword>